<feature type="region of interest" description="Disordered" evidence="8">
    <location>
        <begin position="71"/>
        <end position="107"/>
    </location>
</feature>
<dbReference type="InterPro" id="IPR015943">
    <property type="entry name" value="WD40/YVTN_repeat-like_dom_sf"/>
</dbReference>
<evidence type="ECO:0000256" key="9">
    <source>
        <dbReference type="SAM" id="Phobius"/>
    </source>
</evidence>
<dbReference type="SUPFAM" id="SSF53098">
    <property type="entry name" value="Ribonuclease H-like"/>
    <property type="match status" value="1"/>
</dbReference>
<keyword evidence="4" id="KW-0378">Hydrolase</keyword>
<dbReference type="GO" id="GO:0010629">
    <property type="term" value="P:negative regulation of gene expression"/>
    <property type="evidence" value="ECO:0007669"/>
    <property type="project" value="UniProtKB-ARBA"/>
</dbReference>
<evidence type="ECO:0000313" key="12">
    <source>
        <dbReference type="Proteomes" id="UP001430953"/>
    </source>
</evidence>
<dbReference type="InterPro" id="IPR012337">
    <property type="entry name" value="RNaseH-like_sf"/>
</dbReference>
<evidence type="ECO:0000256" key="2">
    <source>
        <dbReference type="ARBA" id="ARBA00006357"/>
    </source>
</evidence>
<dbReference type="InterPro" id="IPR013520">
    <property type="entry name" value="Ribonucl_H"/>
</dbReference>
<feature type="domain" description="Exonuclease" evidence="10">
    <location>
        <begin position="495"/>
        <end position="652"/>
    </location>
</feature>
<dbReference type="PROSITE" id="PS50082">
    <property type="entry name" value="WD_REPEATS_2"/>
    <property type="match status" value="1"/>
</dbReference>
<evidence type="ECO:0000313" key="11">
    <source>
        <dbReference type="EMBL" id="KAL0109589.1"/>
    </source>
</evidence>
<dbReference type="EMBL" id="JADYXP020000015">
    <property type="protein sequence ID" value="KAL0109589.1"/>
    <property type="molecule type" value="Genomic_DNA"/>
</dbReference>
<dbReference type="InterPro" id="IPR001680">
    <property type="entry name" value="WD40_rpt"/>
</dbReference>
<dbReference type="PANTHER" id="PTHR12801">
    <property type="entry name" value="RNA EXONUCLEASE REXO1 / RECO3 FAMILY MEMBER-RELATED"/>
    <property type="match status" value="1"/>
</dbReference>
<keyword evidence="5" id="KW-0269">Exonuclease</keyword>
<dbReference type="Gene3D" id="2.130.10.10">
    <property type="entry name" value="YVTN repeat-like/Quinoprotein amine dehydrogenase"/>
    <property type="match status" value="1"/>
</dbReference>
<evidence type="ECO:0000256" key="3">
    <source>
        <dbReference type="ARBA" id="ARBA00022722"/>
    </source>
</evidence>
<evidence type="ECO:0000256" key="5">
    <source>
        <dbReference type="ARBA" id="ARBA00022839"/>
    </source>
</evidence>
<accession>A0AAW2F4M9</accession>
<reference evidence="11 12" key="1">
    <citation type="submission" date="2023-03" db="EMBL/GenBank/DDBJ databases">
        <title>High recombination rates correlate with genetic variation in Cardiocondyla obscurior ants.</title>
        <authorList>
            <person name="Errbii M."/>
        </authorList>
    </citation>
    <scope>NUCLEOTIDE SEQUENCE [LARGE SCALE GENOMIC DNA]</scope>
    <source>
        <strain evidence="11">Alpha-2009</strain>
        <tissue evidence="11">Whole body</tissue>
    </source>
</reference>
<dbReference type="InterPro" id="IPR036322">
    <property type="entry name" value="WD40_repeat_dom_sf"/>
</dbReference>
<dbReference type="SUPFAM" id="SSF50978">
    <property type="entry name" value="WD40 repeat-like"/>
    <property type="match status" value="1"/>
</dbReference>
<feature type="compositionally biased region" description="Basic and acidic residues" evidence="8">
    <location>
        <begin position="318"/>
        <end position="384"/>
    </location>
</feature>
<dbReference type="AlphaFoldDB" id="A0AAW2F4M9"/>
<name>A0AAW2F4M9_9HYME</name>
<evidence type="ECO:0000256" key="8">
    <source>
        <dbReference type="SAM" id="MobiDB-lite"/>
    </source>
</evidence>
<keyword evidence="3" id="KW-0540">Nuclease</keyword>
<evidence type="ECO:0000256" key="1">
    <source>
        <dbReference type="ARBA" id="ARBA00004123"/>
    </source>
</evidence>
<evidence type="ECO:0000256" key="4">
    <source>
        <dbReference type="ARBA" id="ARBA00022801"/>
    </source>
</evidence>
<dbReference type="SMART" id="SM00479">
    <property type="entry name" value="EXOIII"/>
    <property type="match status" value="1"/>
</dbReference>
<protein>
    <recommendedName>
        <fullName evidence="10">Exonuclease domain-containing protein</fullName>
    </recommendedName>
</protein>
<keyword evidence="12" id="KW-1185">Reference proteome</keyword>
<dbReference type="InterPro" id="IPR047021">
    <property type="entry name" value="REXO1/3/4-like"/>
</dbReference>
<feature type="repeat" description="WD" evidence="7">
    <location>
        <begin position="107"/>
        <end position="136"/>
    </location>
</feature>
<dbReference type="GO" id="GO:0003676">
    <property type="term" value="F:nucleic acid binding"/>
    <property type="evidence" value="ECO:0007669"/>
    <property type="project" value="InterPro"/>
</dbReference>
<evidence type="ECO:0000256" key="7">
    <source>
        <dbReference type="PROSITE-ProRule" id="PRU00221"/>
    </source>
</evidence>
<dbReference type="FunFam" id="3.30.420.10:FF:000031">
    <property type="entry name" value="RNA exonuclease 1"/>
    <property type="match status" value="1"/>
</dbReference>
<proteinExistence type="inferred from homology"/>
<evidence type="ECO:0000256" key="6">
    <source>
        <dbReference type="ARBA" id="ARBA00023242"/>
    </source>
</evidence>
<feature type="compositionally biased region" description="Polar residues" evidence="8">
    <location>
        <begin position="190"/>
        <end position="201"/>
    </location>
</feature>
<dbReference type="Proteomes" id="UP001430953">
    <property type="component" value="Unassembled WGS sequence"/>
</dbReference>
<keyword evidence="9" id="KW-0472">Membrane</keyword>
<dbReference type="InterPro" id="IPR036397">
    <property type="entry name" value="RNaseH_sf"/>
</dbReference>
<sequence length="659" mass="74455">MENTTYRTNELGSAGMPDLATSFFTSLIIGAVVLSIYYVSRLLRSRQDSQKTTYYMGNNEVTPPPCEYLPPSAEISMQPRDVNKRAKNKKRREAPQERSHPWNIGTLKGHTGLVNDMNFSSNGRYLASCADDENLRETRKHVQSYESHICKTRESKKKASSSLQADREGSQSFPRREDKAGERSSRSKNRGSSLFSVQHNMVSEEASSLEVFSSDTSSNDDIPDESQHQSMYHSDVSTSMLSVVNNYTLTPQEMFDRGYPFEPAVFPGYVMINNVLYPTNPKTESDSGQYSNSSSSDNSEQESSSDNEKNFDAGNDLDGVKRSSETENRSENKKRYDSESSSDNEKSSENEKSCDSESGFDSEKSSKNKKSCDRKSCSKDKSSSEDEITLDEEIDVGACAILERTCVRCKKIFYADRNGEYLNEEPCIYHSGKLYNRNTNDSWYYTCCNQGRSSRGCTEWKMHVWTGLVPGMNGPLPGYVHTVPSPVFLSDGDYGIYAMDCEMCYTLQGLELAKVTVVNLYGQIVYDTLVKPSSKILDYNTKFSGITEEMMIAVTKTLPEVQRDLLKFVHAETILMGHDLGNDFRALRMVHKNVVDTSALFPHHYGLPYRIGLKTLARTVLNRRIQEKTHSSIEDAQVVVDIVLRKVQYDWHQQQQSLA</sequence>
<dbReference type="SMART" id="SM00320">
    <property type="entry name" value="WD40"/>
    <property type="match status" value="1"/>
</dbReference>
<organism evidence="11 12">
    <name type="scientific">Cardiocondyla obscurior</name>
    <dbReference type="NCBI Taxonomy" id="286306"/>
    <lineage>
        <taxon>Eukaryota</taxon>
        <taxon>Metazoa</taxon>
        <taxon>Ecdysozoa</taxon>
        <taxon>Arthropoda</taxon>
        <taxon>Hexapoda</taxon>
        <taxon>Insecta</taxon>
        <taxon>Pterygota</taxon>
        <taxon>Neoptera</taxon>
        <taxon>Endopterygota</taxon>
        <taxon>Hymenoptera</taxon>
        <taxon>Apocrita</taxon>
        <taxon>Aculeata</taxon>
        <taxon>Formicoidea</taxon>
        <taxon>Formicidae</taxon>
        <taxon>Myrmicinae</taxon>
        <taxon>Cardiocondyla</taxon>
    </lineage>
</organism>
<evidence type="ECO:0000259" key="10">
    <source>
        <dbReference type="SMART" id="SM00479"/>
    </source>
</evidence>
<keyword evidence="9" id="KW-0812">Transmembrane</keyword>
<dbReference type="InterPro" id="IPR034922">
    <property type="entry name" value="REX1-like_exo"/>
</dbReference>
<dbReference type="CDD" id="cd06145">
    <property type="entry name" value="REX1_like"/>
    <property type="match status" value="1"/>
</dbReference>
<comment type="similarity">
    <text evidence="2">Belongs to the REXO1/REXO3 family.</text>
</comment>
<feature type="compositionally biased region" description="Basic and acidic residues" evidence="8">
    <location>
        <begin position="165"/>
        <end position="185"/>
    </location>
</feature>
<feature type="region of interest" description="Disordered" evidence="8">
    <location>
        <begin position="144"/>
        <end position="232"/>
    </location>
</feature>
<dbReference type="Gene3D" id="3.30.420.10">
    <property type="entry name" value="Ribonuclease H-like superfamily/Ribonuclease H"/>
    <property type="match status" value="1"/>
</dbReference>
<comment type="caution">
    <text evidence="11">The sequence shown here is derived from an EMBL/GenBank/DDBJ whole genome shotgun (WGS) entry which is preliminary data.</text>
</comment>
<dbReference type="Pfam" id="PF00929">
    <property type="entry name" value="RNase_T"/>
    <property type="match status" value="1"/>
</dbReference>
<feature type="compositionally biased region" description="Polar residues" evidence="8">
    <location>
        <begin position="210"/>
        <end position="220"/>
    </location>
</feature>
<feature type="region of interest" description="Disordered" evidence="8">
    <location>
        <begin position="280"/>
        <end position="386"/>
    </location>
</feature>
<dbReference type="GO" id="GO:0004527">
    <property type="term" value="F:exonuclease activity"/>
    <property type="evidence" value="ECO:0007669"/>
    <property type="project" value="UniProtKB-KW"/>
</dbReference>
<keyword evidence="6" id="KW-0539">Nucleus</keyword>
<feature type="compositionally biased region" description="Low complexity" evidence="8">
    <location>
        <begin position="286"/>
        <end position="298"/>
    </location>
</feature>
<dbReference type="PANTHER" id="PTHR12801:SF115">
    <property type="entry name" value="FI18136P1-RELATED"/>
    <property type="match status" value="1"/>
</dbReference>
<keyword evidence="7" id="KW-0853">WD repeat</keyword>
<keyword evidence="9" id="KW-1133">Transmembrane helix</keyword>
<gene>
    <name evidence="11" type="ORF">PUN28_014561</name>
</gene>
<dbReference type="Pfam" id="PF00400">
    <property type="entry name" value="WD40"/>
    <property type="match status" value="1"/>
</dbReference>
<comment type="subcellular location">
    <subcellularLocation>
        <location evidence="1">Nucleus</location>
    </subcellularLocation>
</comment>
<dbReference type="GO" id="GO:0005634">
    <property type="term" value="C:nucleus"/>
    <property type="evidence" value="ECO:0007669"/>
    <property type="project" value="UniProtKB-SubCell"/>
</dbReference>
<feature type="transmembrane region" description="Helical" evidence="9">
    <location>
        <begin position="20"/>
        <end position="39"/>
    </location>
</feature>